<keyword evidence="2" id="KW-1185">Reference proteome</keyword>
<evidence type="ECO:0000313" key="1">
    <source>
        <dbReference type="EMBL" id="RDI41097.1"/>
    </source>
</evidence>
<reference evidence="1 2" key="1">
    <citation type="submission" date="2018-07" db="EMBL/GenBank/DDBJ databases">
        <title>Genomic Encyclopedia of Type Strains, Phase IV (KMG-IV): sequencing the most valuable type-strain genomes for metagenomic binning, comparative biology and taxonomic classification.</title>
        <authorList>
            <person name="Goeker M."/>
        </authorList>
    </citation>
    <scope>NUCLEOTIDE SEQUENCE [LARGE SCALE GENOMIC DNA]</scope>
    <source>
        <strain evidence="1 2">DSM 25281</strain>
    </source>
</reference>
<comment type="caution">
    <text evidence="1">The sequence shown here is derived from an EMBL/GenBank/DDBJ whole genome shotgun (WGS) entry which is preliminary data.</text>
</comment>
<proteinExistence type="predicted"/>
<protein>
    <submittedName>
        <fullName evidence="1">Uncharacterized protein</fullName>
    </submittedName>
</protein>
<sequence>MAIFNLTFQKGEKGLMGEEKNLSQFVSLTFKKMNIKY</sequence>
<name>A0A370GBM3_9BACI</name>
<dbReference type="EMBL" id="QQAY01000010">
    <property type="protein sequence ID" value="RDI41097.1"/>
    <property type="molecule type" value="Genomic_DNA"/>
</dbReference>
<accession>A0A370GBM3</accession>
<dbReference type="AlphaFoldDB" id="A0A370GBM3"/>
<organism evidence="1 2">
    <name type="scientific">Falsibacillus pallidus</name>
    <dbReference type="NCBI Taxonomy" id="493781"/>
    <lineage>
        <taxon>Bacteria</taxon>
        <taxon>Bacillati</taxon>
        <taxon>Bacillota</taxon>
        <taxon>Bacilli</taxon>
        <taxon>Bacillales</taxon>
        <taxon>Bacillaceae</taxon>
        <taxon>Falsibacillus</taxon>
    </lineage>
</organism>
<evidence type="ECO:0000313" key="2">
    <source>
        <dbReference type="Proteomes" id="UP000255326"/>
    </source>
</evidence>
<dbReference type="Proteomes" id="UP000255326">
    <property type="component" value="Unassembled WGS sequence"/>
</dbReference>
<gene>
    <name evidence="1" type="ORF">DFR59_110101</name>
</gene>